<dbReference type="PIRSF" id="PIRSF005739">
    <property type="entry name" value="O-mtase"/>
    <property type="match status" value="1"/>
</dbReference>
<dbReference type="EMBL" id="JACJID010000002">
    <property type="protein sequence ID" value="MBA8925086.1"/>
    <property type="molecule type" value="Genomic_DNA"/>
</dbReference>
<evidence type="ECO:0000256" key="3">
    <source>
        <dbReference type="ARBA" id="ARBA00022691"/>
    </source>
</evidence>
<evidence type="ECO:0000313" key="7">
    <source>
        <dbReference type="Proteomes" id="UP000517916"/>
    </source>
</evidence>
<dbReference type="InterPro" id="IPR001077">
    <property type="entry name" value="COMT_C"/>
</dbReference>
<gene>
    <name evidence="6" type="ORF">BC739_002285</name>
</gene>
<evidence type="ECO:0000259" key="5">
    <source>
        <dbReference type="Pfam" id="PF08100"/>
    </source>
</evidence>
<evidence type="ECO:0000256" key="2">
    <source>
        <dbReference type="ARBA" id="ARBA00022679"/>
    </source>
</evidence>
<dbReference type="Proteomes" id="UP000517916">
    <property type="component" value="Unassembled WGS sequence"/>
</dbReference>
<comment type="caution">
    <text evidence="6">The sequence shown here is derived from an EMBL/GenBank/DDBJ whole genome shotgun (WGS) entry which is preliminary data.</text>
</comment>
<reference evidence="6 7" key="1">
    <citation type="submission" date="2020-08" db="EMBL/GenBank/DDBJ databases">
        <title>Genomic Encyclopedia of Archaeal and Bacterial Type Strains, Phase II (KMG-II): from individual species to whole genera.</title>
        <authorList>
            <person name="Goeker M."/>
        </authorList>
    </citation>
    <scope>NUCLEOTIDE SEQUENCE [LARGE SCALE GENOMIC DNA]</scope>
    <source>
        <strain evidence="6 7">DSM 43850</strain>
    </source>
</reference>
<proteinExistence type="predicted"/>
<dbReference type="SUPFAM" id="SSF53335">
    <property type="entry name" value="S-adenosyl-L-methionine-dependent methyltransferases"/>
    <property type="match status" value="1"/>
</dbReference>
<dbReference type="Gene3D" id="3.40.50.150">
    <property type="entry name" value="Vaccinia Virus protein VP39"/>
    <property type="match status" value="1"/>
</dbReference>
<evidence type="ECO:0000259" key="4">
    <source>
        <dbReference type="Pfam" id="PF00891"/>
    </source>
</evidence>
<evidence type="ECO:0000313" key="6">
    <source>
        <dbReference type="EMBL" id="MBA8925086.1"/>
    </source>
</evidence>
<keyword evidence="7" id="KW-1185">Reference proteome</keyword>
<dbReference type="InterPro" id="IPR036390">
    <property type="entry name" value="WH_DNA-bd_sf"/>
</dbReference>
<dbReference type="InterPro" id="IPR012967">
    <property type="entry name" value="COMT_dimerisation"/>
</dbReference>
<evidence type="ECO:0008006" key="8">
    <source>
        <dbReference type="Google" id="ProtNLM"/>
    </source>
</evidence>
<feature type="domain" description="O-methyltransferase dimerisation" evidence="5">
    <location>
        <begin position="13"/>
        <end position="87"/>
    </location>
</feature>
<dbReference type="RefSeq" id="WP_318296178.1">
    <property type="nucleotide sequence ID" value="NZ_BAAABQ010000096.1"/>
</dbReference>
<dbReference type="PANTHER" id="PTHR43712:SF2">
    <property type="entry name" value="O-METHYLTRANSFERASE CICE"/>
    <property type="match status" value="1"/>
</dbReference>
<dbReference type="PANTHER" id="PTHR43712">
    <property type="entry name" value="PUTATIVE (AFU_ORTHOLOGUE AFUA_4G14580)-RELATED"/>
    <property type="match status" value="1"/>
</dbReference>
<dbReference type="Pfam" id="PF00891">
    <property type="entry name" value="Methyltransf_2"/>
    <property type="match status" value="1"/>
</dbReference>
<dbReference type="InterPro" id="IPR016461">
    <property type="entry name" value="COMT-like"/>
</dbReference>
<keyword evidence="1" id="KW-0489">Methyltransferase</keyword>
<organism evidence="6 7">
    <name type="scientific">Kutzneria viridogrisea</name>
    <dbReference type="NCBI Taxonomy" id="47990"/>
    <lineage>
        <taxon>Bacteria</taxon>
        <taxon>Bacillati</taxon>
        <taxon>Actinomycetota</taxon>
        <taxon>Actinomycetes</taxon>
        <taxon>Pseudonocardiales</taxon>
        <taxon>Pseudonocardiaceae</taxon>
        <taxon>Kutzneria</taxon>
    </lineage>
</organism>
<dbReference type="InterPro" id="IPR029063">
    <property type="entry name" value="SAM-dependent_MTases_sf"/>
</dbReference>
<dbReference type="CDD" id="cd02440">
    <property type="entry name" value="AdoMet_MTases"/>
    <property type="match status" value="1"/>
</dbReference>
<dbReference type="SUPFAM" id="SSF46785">
    <property type="entry name" value="Winged helix' DNA-binding domain"/>
    <property type="match status" value="1"/>
</dbReference>
<dbReference type="InterPro" id="IPR036388">
    <property type="entry name" value="WH-like_DNA-bd_sf"/>
</dbReference>
<name>A0ABR6BEE7_9PSEU</name>
<dbReference type="Gene3D" id="1.10.10.10">
    <property type="entry name" value="Winged helix-like DNA-binding domain superfamily/Winged helix DNA-binding domain"/>
    <property type="match status" value="1"/>
</dbReference>
<keyword evidence="2" id="KW-0808">Transferase</keyword>
<accession>A0ABR6BEE7</accession>
<feature type="domain" description="O-methyltransferase C-terminal" evidence="4">
    <location>
        <begin position="111"/>
        <end position="321"/>
    </location>
</feature>
<protein>
    <recommendedName>
        <fullName evidence="8">Methyltransferase</fullName>
    </recommendedName>
</protein>
<sequence length="342" mass="36668">MTDPAQGRARLTQTVLGFMAAQTVRAAVRLTLADAFGDATRDHAEVAAELDLPAGTVNRLLRALAALGLFTEPEPGRFALTSTGALLRTDRPDSLHSFVDMFTDPVMIRAWEELPHSVRTGRTSFDELFGEPFFAHLRGRPDKSALFNASMSQGTRALAETLPEVFDASRFHTALDIGGGDGTLLVPLLKANPALRGIVFDSAEGSAQAPDRLAAAGLTERCTVSHGDFFTGLPSGADLYLIKSILHDWDTDRCVTILGHCRSVLPEHGRLLIIEPVLPPTVVPGGPAGLYLSDLNMLVNVGGRERTLADFHELCQRAGFAVEVAEPVPPAGGFWCLVARPV</sequence>
<evidence type="ECO:0000256" key="1">
    <source>
        <dbReference type="ARBA" id="ARBA00022603"/>
    </source>
</evidence>
<dbReference type="PROSITE" id="PS51683">
    <property type="entry name" value="SAM_OMT_II"/>
    <property type="match status" value="1"/>
</dbReference>
<dbReference type="Pfam" id="PF08100">
    <property type="entry name" value="Dimerisation"/>
    <property type="match status" value="1"/>
</dbReference>
<keyword evidence="3" id="KW-0949">S-adenosyl-L-methionine</keyword>
<dbReference type="Gene3D" id="1.10.287.1350">
    <property type="match status" value="1"/>
</dbReference>